<evidence type="ECO:0000256" key="2">
    <source>
        <dbReference type="ARBA" id="ARBA00023002"/>
    </source>
</evidence>
<keyword evidence="2" id="KW-0560">Oxidoreductase</keyword>
<protein>
    <submittedName>
        <fullName evidence="4">Ldh family oxidoreductase</fullName>
    </submittedName>
</protein>
<name>A0A3N9PBD1_9BACL</name>
<feature type="region of interest" description="Disordered" evidence="3">
    <location>
        <begin position="353"/>
        <end position="372"/>
    </location>
</feature>
<dbReference type="AlphaFoldDB" id="A0A3N9PBD1"/>
<dbReference type="Gene3D" id="1.10.1530.10">
    <property type="match status" value="1"/>
</dbReference>
<dbReference type="EMBL" id="RQPI01000003">
    <property type="protein sequence ID" value="RQW12314.1"/>
    <property type="molecule type" value="Genomic_DNA"/>
</dbReference>
<comment type="similarity">
    <text evidence="1">Belongs to the LDH2/MDH2 oxidoreductase family.</text>
</comment>
<proteinExistence type="inferred from homology"/>
<accession>A0A3N9PBD1</accession>
<dbReference type="GO" id="GO:0016491">
    <property type="term" value="F:oxidoreductase activity"/>
    <property type="evidence" value="ECO:0007669"/>
    <property type="project" value="UniProtKB-KW"/>
</dbReference>
<gene>
    <name evidence="4" type="ORF">EH198_08155</name>
</gene>
<dbReference type="InterPro" id="IPR043144">
    <property type="entry name" value="Mal/L-sulf/L-lact_DH-like_ah"/>
</dbReference>
<sequence>MGRRNAEMSAKRYDSGKLYEFVQSVLISLNVPEEDAFITADSLIRADLEGHGSHGVSRLPVYSRRIREGRISASPDIAAERHGAVLTVDGGNGLGQVVAVRALQEGIPVARELGVAAVFVRGSNHFGTAAYICQEAAKENMASVVMTNSPPGIAPWGGRSAFLGTNPIGFGFPSGAGDQPPIVADLSSSVVARGKIMQAQKQEQPIPEGWAIDSEGRPTTDAGEALKGAVLPLGGAKGYALALAVEMLCGILTGASFGPHIGNLYKEGDKNADVGHVILLFSPARWLDTEAYGDSVSRFADEIKQVPLSPGAEEILLPGERRFRSAGRNRLSGISLPDNVVSELEDLAVTAGVPFPPQLTQEDEGTQRGSEA</sequence>
<keyword evidence="5" id="KW-1185">Reference proteome</keyword>
<organism evidence="4 5">
    <name type="scientific">Paenibacillus rhizophilus</name>
    <dbReference type="NCBI Taxonomy" id="1850366"/>
    <lineage>
        <taxon>Bacteria</taxon>
        <taxon>Bacillati</taxon>
        <taxon>Bacillota</taxon>
        <taxon>Bacilli</taxon>
        <taxon>Bacillales</taxon>
        <taxon>Paenibacillaceae</taxon>
        <taxon>Paenibacillus</taxon>
    </lineage>
</organism>
<dbReference type="Proteomes" id="UP000282529">
    <property type="component" value="Unassembled WGS sequence"/>
</dbReference>
<reference evidence="4 5" key="1">
    <citation type="submission" date="2018-11" db="EMBL/GenBank/DDBJ databases">
        <title>Genome sequence of strain 7197.</title>
        <authorList>
            <person name="Gao J."/>
            <person name="Sun J."/>
        </authorList>
    </citation>
    <scope>NUCLEOTIDE SEQUENCE [LARGE SCALE GENOMIC DNA]</scope>
    <source>
        <strain evidence="4 5">7197</strain>
    </source>
</reference>
<evidence type="ECO:0000256" key="1">
    <source>
        <dbReference type="ARBA" id="ARBA00006056"/>
    </source>
</evidence>
<dbReference type="SUPFAM" id="SSF89733">
    <property type="entry name" value="L-sulfolactate dehydrogenase-like"/>
    <property type="match status" value="1"/>
</dbReference>
<dbReference type="InterPro" id="IPR036111">
    <property type="entry name" value="Mal/L-sulfo/L-lacto_DH-like_sf"/>
</dbReference>
<dbReference type="Gene3D" id="3.30.1370.60">
    <property type="entry name" value="Hypothetical oxidoreductase yiak, domain 2"/>
    <property type="match status" value="1"/>
</dbReference>
<evidence type="ECO:0000313" key="4">
    <source>
        <dbReference type="EMBL" id="RQW12314.1"/>
    </source>
</evidence>
<dbReference type="InterPro" id="IPR003767">
    <property type="entry name" value="Malate/L-lactate_DH-like"/>
</dbReference>
<dbReference type="InterPro" id="IPR043143">
    <property type="entry name" value="Mal/L-sulf/L-lact_DH-like_NADP"/>
</dbReference>
<dbReference type="Pfam" id="PF02615">
    <property type="entry name" value="Ldh_2"/>
    <property type="match status" value="1"/>
</dbReference>
<dbReference type="OrthoDB" id="9769447at2"/>
<comment type="caution">
    <text evidence="4">The sequence shown here is derived from an EMBL/GenBank/DDBJ whole genome shotgun (WGS) entry which is preliminary data.</text>
</comment>
<dbReference type="PANTHER" id="PTHR11091:SF0">
    <property type="entry name" value="MALATE DEHYDROGENASE"/>
    <property type="match status" value="1"/>
</dbReference>
<evidence type="ECO:0000256" key="3">
    <source>
        <dbReference type="SAM" id="MobiDB-lite"/>
    </source>
</evidence>
<dbReference type="PANTHER" id="PTHR11091">
    <property type="entry name" value="OXIDOREDUCTASE-RELATED"/>
    <property type="match status" value="1"/>
</dbReference>
<evidence type="ECO:0000313" key="5">
    <source>
        <dbReference type="Proteomes" id="UP000282529"/>
    </source>
</evidence>